<feature type="transmembrane region" description="Helical" evidence="5">
    <location>
        <begin position="274"/>
        <end position="292"/>
    </location>
</feature>
<dbReference type="PhylomeDB" id="A0A0D2VQY8"/>
<feature type="domain" description="MSP" evidence="6">
    <location>
        <begin position="94"/>
        <end position="233"/>
    </location>
</feature>
<organism evidence="7 8">
    <name type="scientific">Capsaspora owczarzaki (strain ATCC 30864)</name>
    <dbReference type="NCBI Taxonomy" id="595528"/>
    <lineage>
        <taxon>Eukaryota</taxon>
        <taxon>Filasterea</taxon>
        <taxon>Capsaspora</taxon>
    </lineage>
</organism>
<name>A0A0D2VQY8_CAPO3</name>
<evidence type="ECO:0000256" key="2">
    <source>
        <dbReference type="ARBA" id="ARBA00022692"/>
    </source>
</evidence>
<proteinExistence type="predicted"/>
<dbReference type="InParanoid" id="A0A0D2VQY8"/>
<feature type="transmembrane region" description="Helical" evidence="5">
    <location>
        <begin position="235"/>
        <end position="254"/>
    </location>
</feature>
<dbReference type="STRING" id="595528.A0A0D2VQY8"/>
<dbReference type="OrthoDB" id="10022288at2759"/>
<keyword evidence="2 5" id="KW-0812">Transmembrane</keyword>
<dbReference type="PANTHER" id="PTHR34441:SF1">
    <property type="entry name" value="MOTILE SPERM DOMAIN-CONTAINING 1"/>
    <property type="match status" value="1"/>
</dbReference>
<dbReference type="InterPro" id="IPR008962">
    <property type="entry name" value="PapD-like_sf"/>
</dbReference>
<evidence type="ECO:0000256" key="5">
    <source>
        <dbReference type="SAM" id="Phobius"/>
    </source>
</evidence>
<accession>A0A0D2VQY8</accession>
<reference evidence="8" key="1">
    <citation type="submission" date="2011-02" db="EMBL/GenBank/DDBJ databases">
        <title>The Genome Sequence of Capsaspora owczarzaki ATCC 30864.</title>
        <authorList>
            <person name="Russ C."/>
            <person name="Cuomo C."/>
            <person name="Burger G."/>
            <person name="Gray M.W."/>
            <person name="Holland P.W.H."/>
            <person name="King N."/>
            <person name="Lang F.B.F."/>
            <person name="Roger A.J."/>
            <person name="Ruiz-Trillo I."/>
            <person name="Young S.K."/>
            <person name="Zeng Q."/>
            <person name="Gargeya S."/>
            <person name="Alvarado L."/>
            <person name="Berlin A."/>
            <person name="Chapman S.B."/>
            <person name="Chen Z."/>
            <person name="Freedman E."/>
            <person name="Gellesch M."/>
            <person name="Goldberg J."/>
            <person name="Griggs A."/>
            <person name="Gujja S."/>
            <person name="Heilman E."/>
            <person name="Heiman D."/>
            <person name="Howarth C."/>
            <person name="Mehta T."/>
            <person name="Neiman D."/>
            <person name="Pearson M."/>
            <person name="Roberts A."/>
            <person name="Saif S."/>
            <person name="Shea T."/>
            <person name="Shenoy N."/>
            <person name="Sisk P."/>
            <person name="Stolte C."/>
            <person name="Sykes S."/>
            <person name="White J."/>
            <person name="Yandava C."/>
            <person name="Haas B."/>
            <person name="Nusbaum C."/>
            <person name="Birren B."/>
        </authorList>
    </citation>
    <scope>NUCLEOTIDE SEQUENCE</scope>
    <source>
        <strain evidence="8">ATCC 30864</strain>
    </source>
</reference>
<sequence length="295" mass="31709">MAWHCNEICHAMQNAIAAVQSSAPRFVRCLLFRSASPFRRLVFVCFWMSVRSFGSAPLPSSSSSSSSSNVGAAAAAAAAAAGASQPAISDQMLPVLIHPAQLVFYLNNPTSHKQILTIYNPYSIPLQFSIQATAPKSYVVRPSSGLLRPDSRIDVIIRLADPQGMSLADSQADRFKVNLSSATQGVVVGKHVFNSTIMPVEPVAANGKGNGVELMDTKSTGDLSRRNFSNIFTSHVIQAILFALALFVLGSPVGANFGLNSETSLFLFTFAQQYHYAAAFLLGMLTMAFIQADRR</sequence>
<gene>
    <name evidence="7" type="ORF">CAOG_004050</name>
</gene>
<evidence type="ECO:0000256" key="3">
    <source>
        <dbReference type="ARBA" id="ARBA00022989"/>
    </source>
</evidence>
<dbReference type="SUPFAM" id="SSF49354">
    <property type="entry name" value="PapD-like"/>
    <property type="match status" value="1"/>
</dbReference>
<evidence type="ECO:0000256" key="1">
    <source>
        <dbReference type="ARBA" id="ARBA00004141"/>
    </source>
</evidence>
<dbReference type="Gene3D" id="2.60.40.10">
    <property type="entry name" value="Immunoglobulins"/>
    <property type="match status" value="1"/>
</dbReference>
<dbReference type="InterPro" id="IPR013783">
    <property type="entry name" value="Ig-like_fold"/>
</dbReference>
<evidence type="ECO:0000313" key="7">
    <source>
        <dbReference type="EMBL" id="KJE93232.1"/>
    </source>
</evidence>
<dbReference type="AlphaFoldDB" id="A0A0D2VQY8"/>
<evidence type="ECO:0000256" key="4">
    <source>
        <dbReference type="ARBA" id="ARBA00023136"/>
    </source>
</evidence>
<dbReference type="PANTHER" id="PTHR34441">
    <property type="entry name" value="MOTILE SPERM DOMAIN-CONTAINING PROTEIN 1"/>
    <property type="match status" value="1"/>
</dbReference>
<keyword evidence="8" id="KW-1185">Reference proteome</keyword>
<dbReference type="GO" id="GO:0005737">
    <property type="term" value="C:cytoplasm"/>
    <property type="evidence" value="ECO:0007669"/>
    <property type="project" value="TreeGrafter"/>
</dbReference>
<dbReference type="InterPro" id="IPR039283">
    <property type="entry name" value="MOSPD1/3"/>
</dbReference>
<protein>
    <recommendedName>
        <fullName evidence="6">MSP domain-containing protein</fullName>
    </recommendedName>
</protein>
<dbReference type="GO" id="GO:0016020">
    <property type="term" value="C:membrane"/>
    <property type="evidence" value="ECO:0007669"/>
    <property type="project" value="UniProtKB-SubCell"/>
</dbReference>
<keyword evidence="4 5" id="KW-0472">Membrane</keyword>
<dbReference type="eggNOG" id="KOG0439">
    <property type="taxonomic scope" value="Eukaryota"/>
</dbReference>
<dbReference type="PROSITE" id="PS50202">
    <property type="entry name" value="MSP"/>
    <property type="match status" value="1"/>
</dbReference>
<dbReference type="InterPro" id="IPR000535">
    <property type="entry name" value="MSP_dom"/>
</dbReference>
<dbReference type="Pfam" id="PF00635">
    <property type="entry name" value="Motile_Sperm"/>
    <property type="match status" value="1"/>
</dbReference>
<keyword evidence="3 5" id="KW-1133">Transmembrane helix</keyword>
<dbReference type="EMBL" id="KE346365">
    <property type="protein sequence ID" value="KJE93232.1"/>
    <property type="molecule type" value="Genomic_DNA"/>
</dbReference>
<comment type="subcellular location">
    <subcellularLocation>
        <location evidence="1">Membrane</location>
        <topology evidence="1">Multi-pass membrane protein</topology>
    </subcellularLocation>
</comment>
<evidence type="ECO:0000313" key="8">
    <source>
        <dbReference type="Proteomes" id="UP000008743"/>
    </source>
</evidence>
<evidence type="ECO:0000259" key="6">
    <source>
        <dbReference type="PROSITE" id="PS50202"/>
    </source>
</evidence>
<dbReference type="Proteomes" id="UP000008743">
    <property type="component" value="Unassembled WGS sequence"/>
</dbReference>